<dbReference type="Proteomes" id="UP000010467">
    <property type="component" value="Chromosome"/>
</dbReference>
<dbReference type="SUPFAM" id="SSF102712">
    <property type="entry name" value="JAB1/MPN domain"/>
    <property type="match status" value="1"/>
</dbReference>
<gene>
    <name evidence="7" type="ordered locus">Deipe_0525</name>
</gene>
<keyword evidence="1 7" id="KW-0645">Protease</keyword>
<keyword evidence="2" id="KW-0479">Metal-binding</keyword>
<dbReference type="STRING" id="937777.Deipe_0525"/>
<evidence type="ECO:0000313" key="8">
    <source>
        <dbReference type="Proteomes" id="UP000010467"/>
    </source>
</evidence>
<dbReference type="PANTHER" id="PTHR34858:SF1">
    <property type="entry name" value="CYSO-CYSTEINE PEPTIDASE"/>
    <property type="match status" value="1"/>
</dbReference>
<protein>
    <submittedName>
        <fullName evidence="7">Putative metal-dependent protease of the PAD1/JAB1 superfamily</fullName>
    </submittedName>
</protein>
<keyword evidence="3" id="KW-0378">Hydrolase</keyword>
<dbReference type="HOGENOM" id="CLU_116765_2_0_0"/>
<feature type="domain" description="MPN" evidence="6">
    <location>
        <begin position="8"/>
        <end position="131"/>
    </location>
</feature>
<dbReference type="AlphaFoldDB" id="K9ZZF9"/>
<evidence type="ECO:0000259" key="6">
    <source>
        <dbReference type="PROSITE" id="PS50249"/>
    </source>
</evidence>
<keyword evidence="8" id="KW-1185">Reference proteome</keyword>
<dbReference type="Pfam" id="PF14464">
    <property type="entry name" value="Prok-JAB"/>
    <property type="match status" value="1"/>
</dbReference>
<name>K9ZZF9_DEIPD</name>
<evidence type="ECO:0000256" key="5">
    <source>
        <dbReference type="ARBA" id="ARBA00023049"/>
    </source>
</evidence>
<dbReference type="SMART" id="SM00232">
    <property type="entry name" value="JAB_MPN"/>
    <property type="match status" value="1"/>
</dbReference>
<dbReference type="GO" id="GO:0006508">
    <property type="term" value="P:proteolysis"/>
    <property type="evidence" value="ECO:0007669"/>
    <property type="project" value="UniProtKB-KW"/>
</dbReference>
<evidence type="ECO:0000256" key="3">
    <source>
        <dbReference type="ARBA" id="ARBA00022801"/>
    </source>
</evidence>
<dbReference type="EMBL" id="CP003382">
    <property type="protein sequence ID" value="AFZ66120.1"/>
    <property type="molecule type" value="Genomic_DNA"/>
</dbReference>
<proteinExistence type="predicted"/>
<dbReference type="GO" id="GO:0008235">
    <property type="term" value="F:metalloexopeptidase activity"/>
    <property type="evidence" value="ECO:0007669"/>
    <property type="project" value="TreeGrafter"/>
</dbReference>
<sequence length="131" mass="14779">MHERQEVLVLPPPLRARLWGHARSEAPRECVGLLGGREQAAATLYPLNNVAPRPEREYRADALEVLRALKAMRREGLELLGIYHSHPAGPSWPSETDVNLARYAVPYLIVDLQGATLRAFRLPEKREVRLG</sequence>
<dbReference type="PROSITE" id="PS50249">
    <property type="entry name" value="MPN"/>
    <property type="match status" value="1"/>
</dbReference>
<dbReference type="PANTHER" id="PTHR34858">
    <property type="entry name" value="CYSO-CYSTEINE PEPTIDASE"/>
    <property type="match status" value="1"/>
</dbReference>
<evidence type="ECO:0000256" key="4">
    <source>
        <dbReference type="ARBA" id="ARBA00022833"/>
    </source>
</evidence>
<dbReference type="InterPro" id="IPR000555">
    <property type="entry name" value="JAMM/MPN+_dom"/>
</dbReference>
<dbReference type="CDD" id="cd08070">
    <property type="entry name" value="MPN_like"/>
    <property type="match status" value="1"/>
</dbReference>
<dbReference type="OrthoDB" id="9802958at2"/>
<dbReference type="Gene3D" id="3.40.140.10">
    <property type="entry name" value="Cytidine Deaminase, domain 2"/>
    <property type="match status" value="1"/>
</dbReference>
<dbReference type="PATRIC" id="fig|937777.3.peg.528"/>
<evidence type="ECO:0000256" key="2">
    <source>
        <dbReference type="ARBA" id="ARBA00022723"/>
    </source>
</evidence>
<organism evidence="7 8">
    <name type="scientific">Deinococcus peraridilitoris (strain DSM 19664 / LMG 22246 / CIP 109416 / KR-200)</name>
    <dbReference type="NCBI Taxonomy" id="937777"/>
    <lineage>
        <taxon>Bacteria</taxon>
        <taxon>Thermotogati</taxon>
        <taxon>Deinococcota</taxon>
        <taxon>Deinococci</taxon>
        <taxon>Deinococcales</taxon>
        <taxon>Deinococcaceae</taxon>
        <taxon>Deinococcus</taxon>
    </lineage>
</organism>
<keyword evidence="5" id="KW-0482">Metalloprotease</keyword>
<evidence type="ECO:0000313" key="7">
    <source>
        <dbReference type="EMBL" id="AFZ66120.1"/>
    </source>
</evidence>
<dbReference type="GO" id="GO:0008270">
    <property type="term" value="F:zinc ion binding"/>
    <property type="evidence" value="ECO:0007669"/>
    <property type="project" value="TreeGrafter"/>
</dbReference>
<dbReference type="KEGG" id="dpd:Deipe_0525"/>
<dbReference type="eggNOG" id="COG1310">
    <property type="taxonomic scope" value="Bacteria"/>
</dbReference>
<evidence type="ECO:0000256" key="1">
    <source>
        <dbReference type="ARBA" id="ARBA00022670"/>
    </source>
</evidence>
<reference evidence="8" key="1">
    <citation type="submission" date="2012-03" db="EMBL/GenBank/DDBJ databases">
        <title>Complete sequence of chromosome of Deinococcus peraridilitoris DSM 19664.</title>
        <authorList>
            <person name="Lucas S."/>
            <person name="Copeland A."/>
            <person name="Lapidus A."/>
            <person name="Glavina del Rio T."/>
            <person name="Dalin E."/>
            <person name="Tice H."/>
            <person name="Bruce D."/>
            <person name="Goodwin L."/>
            <person name="Pitluck S."/>
            <person name="Peters L."/>
            <person name="Mikhailova N."/>
            <person name="Lu M."/>
            <person name="Kyrpides N."/>
            <person name="Mavromatis K."/>
            <person name="Ivanova N."/>
            <person name="Brettin T."/>
            <person name="Detter J.C."/>
            <person name="Han C."/>
            <person name="Larimer F."/>
            <person name="Land M."/>
            <person name="Hauser L."/>
            <person name="Markowitz V."/>
            <person name="Cheng J.-F."/>
            <person name="Hugenholtz P."/>
            <person name="Woyke T."/>
            <person name="Wu D."/>
            <person name="Pukall R."/>
            <person name="Steenblock K."/>
            <person name="Brambilla E."/>
            <person name="Klenk H.-P."/>
            <person name="Eisen J.A."/>
        </authorList>
    </citation>
    <scope>NUCLEOTIDE SEQUENCE [LARGE SCALE GENOMIC DNA]</scope>
    <source>
        <strain evidence="8">DSM 19664 / LMG 22246 / CIP 109416 / KR-200</strain>
    </source>
</reference>
<dbReference type="InterPro" id="IPR028090">
    <property type="entry name" value="JAB_dom_prok"/>
</dbReference>
<accession>K9ZZF9</accession>
<dbReference type="InterPro" id="IPR037518">
    <property type="entry name" value="MPN"/>
</dbReference>
<dbReference type="RefSeq" id="WP_015234430.1">
    <property type="nucleotide sequence ID" value="NC_019793.1"/>
</dbReference>
<keyword evidence="4" id="KW-0862">Zinc</keyword>
<dbReference type="InterPro" id="IPR051929">
    <property type="entry name" value="VirAsm_ModProt"/>
</dbReference>